<dbReference type="SUPFAM" id="SSF160964">
    <property type="entry name" value="MalF N-terminal region-like"/>
    <property type="match status" value="1"/>
</dbReference>
<sequence length="326" mass="35730">MSRSPSPAPTHEPAHVLRGSVPGGRRGVLLSRIDARVTPYLFVAPFFVLFAVFGLFPLLYTAWISLHDWNLIDGDQGFVGLANYTALFADPDFYNALFNTASIFVVSTVPQLLAALGIAALLNRPLRAGTVWRAGVLLPNVVSVVAVALVFAQLFGRDFGMINWILGLFGLDPVDWEGQRWSSHLAVTTMVIWRWTGYNALLYLAAMRNVPRELYEAAALDGASRWRSFWSITVPGIRPTIIFTVVVSTIGGLQLFAEPQLFDSTGTAGVGGNDRQFQTLTMYLYEKGFGLFDAGYAAAIAWVLFVMCLLSAVANFVLVRRIRGGS</sequence>
<evidence type="ECO:0000256" key="4">
    <source>
        <dbReference type="ARBA" id="ARBA00022692"/>
    </source>
</evidence>
<organism evidence="9 10">
    <name type="scientific">Saccharopolyspora shandongensis</name>
    <dbReference type="NCBI Taxonomy" id="418495"/>
    <lineage>
        <taxon>Bacteria</taxon>
        <taxon>Bacillati</taxon>
        <taxon>Actinomycetota</taxon>
        <taxon>Actinomycetes</taxon>
        <taxon>Pseudonocardiales</taxon>
        <taxon>Pseudonocardiaceae</taxon>
        <taxon>Saccharopolyspora</taxon>
    </lineage>
</organism>
<dbReference type="InterPro" id="IPR000515">
    <property type="entry name" value="MetI-like"/>
</dbReference>
<feature type="transmembrane region" description="Helical" evidence="7">
    <location>
        <begin position="294"/>
        <end position="318"/>
    </location>
</feature>
<evidence type="ECO:0000256" key="6">
    <source>
        <dbReference type="ARBA" id="ARBA00023136"/>
    </source>
</evidence>
<comment type="subcellular location">
    <subcellularLocation>
        <location evidence="1 7">Cell membrane</location>
        <topology evidence="1 7">Multi-pass membrane protein</topology>
    </subcellularLocation>
</comment>
<keyword evidence="4 7" id="KW-0812">Transmembrane</keyword>
<keyword evidence="10" id="KW-1185">Reference proteome</keyword>
<dbReference type="AlphaFoldDB" id="A0A1H3U8B0"/>
<accession>A0A1H3U8B0</accession>
<evidence type="ECO:0000256" key="3">
    <source>
        <dbReference type="ARBA" id="ARBA00022475"/>
    </source>
</evidence>
<dbReference type="InterPro" id="IPR035906">
    <property type="entry name" value="MetI-like_sf"/>
</dbReference>
<evidence type="ECO:0000313" key="9">
    <source>
        <dbReference type="EMBL" id="SDZ58666.1"/>
    </source>
</evidence>
<name>A0A1H3U8B0_9PSEU</name>
<dbReference type="RefSeq" id="WP_245761845.1">
    <property type="nucleotide sequence ID" value="NZ_FNOK01000117.1"/>
</dbReference>
<dbReference type="GO" id="GO:0005886">
    <property type="term" value="C:plasma membrane"/>
    <property type="evidence" value="ECO:0007669"/>
    <property type="project" value="UniProtKB-SubCell"/>
</dbReference>
<feature type="transmembrane region" description="Helical" evidence="7">
    <location>
        <begin position="237"/>
        <end position="257"/>
    </location>
</feature>
<dbReference type="PROSITE" id="PS50928">
    <property type="entry name" value="ABC_TM1"/>
    <property type="match status" value="1"/>
</dbReference>
<gene>
    <name evidence="9" type="ORF">SAMN05216215_11174</name>
</gene>
<keyword evidence="5 7" id="KW-1133">Transmembrane helix</keyword>
<proteinExistence type="inferred from homology"/>
<dbReference type="PANTHER" id="PTHR30193:SF37">
    <property type="entry name" value="INNER MEMBRANE ABC TRANSPORTER PERMEASE PROTEIN YCJO"/>
    <property type="match status" value="1"/>
</dbReference>
<evidence type="ECO:0000256" key="2">
    <source>
        <dbReference type="ARBA" id="ARBA00022448"/>
    </source>
</evidence>
<feature type="transmembrane region" description="Helical" evidence="7">
    <location>
        <begin position="40"/>
        <end position="63"/>
    </location>
</feature>
<comment type="similarity">
    <text evidence="7">Belongs to the binding-protein-dependent transport system permease family.</text>
</comment>
<evidence type="ECO:0000256" key="1">
    <source>
        <dbReference type="ARBA" id="ARBA00004651"/>
    </source>
</evidence>
<dbReference type="Gene3D" id="1.10.3720.10">
    <property type="entry name" value="MetI-like"/>
    <property type="match status" value="1"/>
</dbReference>
<dbReference type="Proteomes" id="UP000199529">
    <property type="component" value="Unassembled WGS sequence"/>
</dbReference>
<keyword evidence="2 7" id="KW-0813">Transport</keyword>
<dbReference type="Pfam" id="PF00528">
    <property type="entry name" value="BPD_transp_1"/>
    <property type="match status" value="1"/>
</dbReference>
<protein>
    <submittedName>
        <fullName evidence="9">Cellobiose ABC transporter membrane protein</fullName>
    </submittedName>
</protein>
<keyword evidence="6 7" id="KW-0472">Membrane</keyword>
<evidence type="ECO:0000256" key="5">
    <source>
        <dbReference type="ARBA" id="ARBA00022989"/>
    </source>
</evidence>
<reference evidence="10" key="1">
    <citation type="submission" date="2016-10" db="EMBL/GenBank/DDBJ databases">
        <authorList>
            <person name="Varghese N."/>
            <person name="Submissions S."/>
        </authorList>
    </citation>
    <scope>NUCLEOTIDE SEQUENCE [LARGE SCALE GENOMIC DNA]</scope>
    <source>
        <strain evidence="10">CGMCC 4.3530</strain>
    </source>
</reference>
<dbReference type="CDD" id="cd06261">
    <property type="entry name" value="TM_PBP2"/>
    <property type="match status" value="1"/>
</dbReference>
<feature type="transmembrane region" description="Helical" evidence="7">
    <location>
        <begin position="134"/>
        <end position="155"/>
    </location>
</feature>
<dbReference type="PANTHER" id="PTHR30193">
    <property type="entry name" value="ABC TRANSPORTER PERMEASE PROTEIN"/>
    <property type="match status" value="1"/>
</dbReference>
<dbReference type="SUPFAM" id="SSF161098">
    <property type="entry name" value="MetI-like"/>
    <property type="match status" value="1"/>
</dbReference>
<dbReference type="InterPro" id="IPR051393">
    <property type="entry name" value="ABC_transporter_permease"/>
</dbReference>
<evidence type="ECO:0000259" key="8">
    <source>
        <dbReference type="PROSITE" id="PS50928"/>
    </source>
</evidence>
<dbReference type="GO" id="GO:0055085">
    <property type="term" value="P:transmembrane transport"/>
    <property type="evidence" value="ECO:0007669"/>
    <property type="project" value="InterPro"/>
</dbReference>
<evidence type="ECO:0000256" key="7">
    <source>
        <dbReference type="RuleBase" id="RU363032"/>
    </source>
</evidence>
<feature type="transmembrane region" description="Helical" evidence="7">
    <location>
        <begin position="185"/>
        <end position="206"/>
    </location>
</feature>
<evidence type="ECO:0000313" key="10">
    <source>
        <dbReference type="Proteomes" id="UP000199529"/>
    </source>
</evidence>
<feature type="domain" description="ABC transmembrane type-1" evidence="8">
    <location>
        <begin position="97"/>
        <end position="315"/>
    </location>
</feature>
<keyword evidence="3" id="KW-1003">Cell membrane</keyword>
<feature type="transmembrane region" description="Helical" evidence="7">
    <location>
        <begin position="101"/>
        <end position="122"/>
    </location>
</feature>
<dbReference type="STRING" id="418495.SAMN05216215_11174"/>
<dbReference type="EMBL" id="FNOK01000117">
    <property type="protein sequence ID" value="SDZ58666.1"/>
    <property type="molecule type" value="Genomic_DNA"/>
</dbReference>